<evidence type="ECO:0000313" key="2">
    <source>
        <dbReference type="Proteomes" id="UP001153050"/>
    </source>
</evidence>
<keyword evidence="2" id="KW-1185">Reference proteome</keyword>
<proteinExistence type="predicted"/>
<dbReference type="RefSeq" id="WP_254019405.1">
    <property type="nucleotide sequence ID" value="NZ_CAKXZT010000131.1"/>
</dbReference>
<accession>A0ABM9E1U7</accession>
<organism evidence="1 2">
    <name type="scientific">Mesorhizobium escarrei</name>
    <dbReference type="NCBI Taxonomy" id="666018"/>
    <lineage>
        <taxon>Bacteria</taxon>
        <taxon>Pseudomonadati</taxon>
        <taxon>Pseudomonadota</taxon>
        <taxon>Alphaproteobacteria</taxon>
        <taxon>Hyphomicrobiales</taxon>
        <taxon>Phyllobacteriaceae</taxon>
        <taxon>Mesorhizobium</taxon>
    </lineage>
</organism>
<evidence type="ECO:0000313" key="1">
    <source>
        <dbReference type="EMBL" id="CAH2403056.1"/>
    </source>
</evidence>
<dbReference type="EMBL" id="CAKXZT010000131">
    <property type="protein sequence ID" value="CAH2403056.1"/>
    <property type="molecule type" value="Genomic_DNA"/>
</dbReference>
<sequence length="109" mass="12134">MGVFERMPGLKELNDILAKYQRSPLPVVGDTLPDLEKFAKRFFADCAEIYDIVTRVKDSGRNPSGFSLVDAPILGLLVKISKLMREIVKYYDSGDAKYPHGDGRLAEVG</sequence>
<gene>
    <name evidence="1" type="ORF">MES5069_360134</name>
</gene>
<dbReference type="Proteomes" id="UP001153050">
    <property type="component" value="Unassembled WGS sequence"/>
</dbReference>
<protein>
    <submittedName>
        <fullName evidence="1">Uncharacterized protein</fullName>
    </submittedName>
</protein>
<comment type="caution">
    <text evidence="1">The sequence shown here is derived from an EMBL/GenBank/DDBJ whole genome shotgun (WGS) entry which is preliminary data.</text>
</comment>
<reference evidence="1 2" key="1">
    <citation type="submission" date="2022-03" db="EMBL/GenBank/DDBJ databases">
        <authorList>
            <person name="Brunel B."/>
        </authorList>
    </citation>
    <scope>NUCLEOTIDE SEQUENCE [LARGE SCALE GENOMIC DNA]</scope>
    <source>
        <strain evidence="1">STM5069sample</strain>
    </source>
</reference>
<name>A0ABM9E1U7_9HYPH</name>